<reference evidence="2" key="2">
    <citation type="submission" date="2023-07" db="EMBL/GenBank/DDBJ databases">
        <authorList>
            <consortium name="Lawrence Berkeley National Laboratory"/>
            <person name="Haridas S."/>
            <person name="Hensen N."/>
            <person name="Bonometti L."/>
            <person name="Westerberg I."/>
            <person name="Brannstrom I.O."/>
            <person name="Guillou S."/>
            <person name="Cros-Aarteil S."/>
            <person name="Calhoun S."/>
            <person name="Kuo A."/>
            <person name="Mondo S."/>
            <person name="Pangilinan J."/>
            <person name="Riley R."/>
            <person name="LaButti K."/>
            <person name="Andreopoulos B."/>
            <person name="Lipzen A."/>
            <person name="Chen C."/>
            <person name="Yanf M."/>
            <person name="Daum C."/>
            <person name="Ng V."/>
            <person name="Clum A."/>
            <person name="Steindorff A."/>
            <person name="Ohm R."/>
            <person name="Martin F."/>
            <person name="Silar P."/>
            <person name="Natvig D."/>
            <person name="Lalanne C."/>
            <person name="Gautier V."/>
            <person name="Ament-velasquez S.L."/>
            <person name="Kruys A."/>
            <person name="Hutchinson M.I."/>
            <person name="Powell A.J."/>
            <person name="Barry K."/>
            <person name="Miller A.N."/>
            <person name="Grigoriev I.V."/>
            <person name="Debuchy R."/>
            <person name="Gladieux P."/>
            <person name="Thoren M.H."/>
            <person name="Johannesson H."/>
        </authorList>
    </citation>
    <scope>NUCLEOTIDE SEQUENCE</scope>
    <source>
        <strain evidence="2">FGSC 1904</strain>
    </source>
</reference>
<reference evidence="2" key="1">
    <citation type="journal article" date="2023" name="Mol. Phylogenet. Evol.">
        <title>Genome-scale phylogeny and comparative genomics of the fungal order Sordariales.</title>
        <authorList>
            <person name="Hensen N."/>
            <person name="Bonometti L."/>
            <person name="Westerberg I."/>
            <person name="Brannstrom I.O."/>
            <person name="Guillou S."/>
            <person name="Cros-Aarteil S."/>
            <person name="Calhoun S."/>
            <person name="Haridas S."/>
            <person name="Kuo A."/>
            <person name="Mondo S."/>
            <person name="Pangilinan J."/>
            <person name="Riley R."/>
            <person name="LaButti K."/>
            <person name="Andreopoulos B."/>
            <person name="Lipzen A."/>
            <person name="Chen C."/>
            <person name="Yan M."/>
            <person name="Daum C."/>
            <person name="Ng V."/>
            <person name="Clum A."/>
            <person name="Steindorff A."/>
            <person name="Ohm R.A."/>
            <person name="Martin F."/>
            <person name="Silar P."/>
            <person name="Natvig D.O."/>
            <person name="Lalanne C."/>
            <person name="Gautier V."/>
            <person name="Ament-Velasquez S.L."/>
            <person name="Kruys A."/>
            <person name="Hutchinson M.I."/>
            <person name="Powell A.J."/>
            <person name="Barry K."/>
            <person name="Miller A.N."/>
            <person name="Grigoriev I.V."/>
            <person name="Debuchy R."/>
            <person name="Gladieux P."/>
            <person name="Hiltunen Thoren M."/>
            <person name="Johannesson H."/>
        </authorList>
    </citation>
    <scope>NUCLEOTIDE SEQUENCE</scope>
    <source>
        <strain evidence="2">FGSC 1904</strain>
    </source>
</reference>
<sequence>MAKHHTYKGKGRQVNPANQTTSSNPWKRPTDSTGNVQVNINSNLEFPALAEPQPRKSNGRQGIVANQTTRSNPWKRPTDSTGNTQVNINSNPETPAVAEPQPRKSNGRHRNKSQWTQATGSNPQQSTLHSIDHRVVKTSHGNSETPGQSGSSNAKGSDNGQSVQSTKVGDTSDTPGWGYMTDQGWVQQQFFDTKPGKNYPLPGTIVDLSRPASYFFQEIEIPEMQRPAAYKSLLELASTVLNVGRGLPNRRVFNYNRGKWVSLGTKTPQSVYRMVHRRGFLLSLPPVRSDTPPAELLKIEELYRKKNQRKTYHLMLAAKDCEPKLLLAPSSNEGVLNTTNAIHTDDGCNQDNQRSGLVRLMNIVEIFGAIVNYMKPSIADLTSLAMACKDTARLVSRQFAVWDFSSGDFHFKESYRTGKRGVRMNTLIITPLTKVKAASPQDKPFEQEFTLLAKMIHTMNITMTSYRDLVLDQIPYLNVDLVKLIVRSMPKLESITITRCKQLDFSQLGPLLSTVEYKNKYAEMYPTHKKIRLDFYPYFFEGPTSAPNTFGSFGLTYHKPTFDIPKAVFARIMACWDQAARIGFDLLSESSGVWHFIRRLPGPDPFWAYKAREAVLTWKRDCQVYGPGPDSNRRLWNDLGAAVSGDTNEKIRHEPKERKCRGCATNLPDYLFADLRSLTCWGCRMLAFVTNHEDSHFRDRANRVVEIWLGNSKSWPLQRIPCLCRDQTEEQDALKMARLTDEAWRFELFEFEPGMPRYAQAIHWKTHLSSTKRTRELLWPLTGRTNHREGGPQYDNAYLTTAVFDDAMDEKTEKKFRDHDRSSRRDFWSIYKSDLNLMPDMEPYNRNWQARERAKAVRVAEEKALDCGGYVWP</sequence>
<organism evidence="2 3">
    <name type="scientific">Sordaria brevicollis</name>
    <dbReference type="NCBI Taxonomy" id="83679"/>
    <lineage>
        <taxon>Eukaryota</taxon>
        <taxon>Fungi</taxon>
        <taxon>Dikarya</taxon>
        <taxon>Ascomycota</taxon>
        <taxon>Pezizomycotina</taxon>
        <taxon>Sordariomycetes</taxon>
        <taxon>Sordariomycetidae</taxon>
        <taxon>Sordariales</taxon>
        <taxon>Sordariaceae</taxon>
        <taxon>Sordaria</taxon>
    </lineage>
</organism>
<evidence type="ECO:0000313" key="3">
    <source>
        <dbReference type="Proteomes" id="UP001281003"/>
    </source>
</evidence>
<evidence type="ECO:0000256" key="1">
    <source>
        <dbReference type="SAM" id="MobiDB-lite"/>
    </source>
</evidence>
<proteinExistence type="predicted"/>
<gene>
    <name evidence="2" type="ORF">B0T20DRAFT_484739</name>
</gene>
<dbReference type="AlphaFoldDB" id="A0AAE0NV02"/>
<feature type="compositionally biased region" description="Polar residues" evidence="1">
    <location>
        <begin position="113"/>
        <end position="129"/>
    </location>
</feature>
<accession>A0AAE0NV02</accession>
<feature type="compositionally biased region" description="Polar residues" evidence="1">
    <location>
        <begin position="55"/>
        <end position="72"/>
    </location>
</feature>
<dbReference type="Proteomes" id="UP001281003">
    <property type="component" value="Unassembled WGS sequence"/>
</dbReference>
<feature type="compositionally biased region" description="Polar residues" evidence="1">
    <location>
        <begin position="79"/>
        <end position="93"/>
    </location>
</feature>
<feature type="compositionally biased region" description="Polar residues" evidence="1">
    <location>
        <begin position="15"/>
        <end position="44"/>
    </location>
</feature>
<keyword evidence="3" id="KW-1185">Reference proteome</keyword>
<feature type="compositionally biased region" description="Basic residues" evidence="1">
    <location>
        <begin position="1"/>
        <end position="11"/>
    </location>
</feature>
<feature type="region of interest" description="Disordered" evidence="1">
    <location>
        <begin position="1"/>
        <end position="176"/>
    </location>
</feature>
<protein>
    <submittedName>
        <fullName evidence="2">Uncharacterized protein</fullName>
    </submittedName>
</protein>
<name>A0AAE0NV02_SORBR</name>
<feature type="compositionally biased region" description="Polar residues" evidence="1">
    <location>
        <begin position="139"/>
        <end position="174"/>
    </location>
</feature>
<dbReference type="EMBL" id="JAUTDP010000018">
    <property type="protein sequence ID" value="KAK3388159.1"/>
    <property type="molecule type" value="Genomic_DNA"/>
</dbReference>
<evidence type="ECO:0000313" key="2">
    <source>
        <dbReference type="EMBL" id="KAK3388159.1"/>
    </source>
</evidence>
<comment type="caution">
    <text evidence="2">The sequence shown here is derived from an EMBL/GenBank/DDBJ whole genome shotgun (WGS) entry which is preliminary data.</text>
</comment>